<feature type="transmembrane region" description="Helical" evidence="7">
    <location>
        <begin position="51"/>
        <end position="71"/>
    </location>
</feature>
<dbReference type="RefSeq" id="WP_111358762.1">
    <property type="nucleotide sequence ID" value="NZ_NHSK01000192.1"/>
</dbReference>
<comment type="caution">
    <text evidence="9">The sequence shown here is derived from an EMBL/GenBank/DDBJ whole genome shotgun (WGS) entry which is preliminary data.</text>
</comment>
<evidence type="ECO:0000256" key="6">
    <source>
        <dbReference type="SAM" id="MobiDB-lite"/>
    </source>
</evidence>
<feature type="transmembrane region" description="Helical" evidence="7">
    <location>
        <begin position="116"/>
        <end position="135"/>
    </location>
</feature>
<keyword evidence="10" id="KW-1185">Reference proteome</keyword>
<dbReference type="PANTHER" id="PTHR38459:SF1">
    <property type="entry name" value="PROPHAGE BACTOPRENOL-LINKED GLUCOSE TRANSLOCASE HOMOLOG"/>
    <property type="match status" value="1"/>
</dbReference>
<proteinExistence type="inferred from homology"/>
<dbReference type="GO" id="GO:0005886">
    <property type="term" value="C:plasma membrane"/>
    <property type="evidence" value="ECO:0007669"/>
    <property type="project" value="TreeGrafter"/>
</dbReference>
<feature type="compositionally biased region" description="Basic and acidic residues" evidence="6">
    <location>
        <begin position="15"/>
        <end position="28"/>
    </location>
</feature>
<keyword evidence="5 7" id="KW-0472">Membrane</keyword>
<feature type="transmembrane region" description="Helical" evidence="7">
    <location>
        <begin position="77"/>
        <end position="96"/>
    </location>
</feature>
<dbReference type="PANTHER" id="PTHR38459">
    <property type="entry name" value="PROPHAGE BACTOPRENOL-LINKED GLUCOSE TRANSLOCASE HOMOLOG"/>
    <property type="match status" value="1"/>
</dbReference>
<evidence type="ECO:0000313" key="10">
    <source>
        <dbReference type="Proteomes" id="UP000248863"/>
    </source>
</evidence>
<evidence type="ECO:0000259" key="8">
    <source>
        <dbReference type="Pfam" id="PF04138"/>
    </source>
</evidence>
<dbReference type="Proteomes" id="UP000248863">
    <property type="component" value="Unassembled WGS sequence"/>
</dbReference>
<evidence type="ECO:0000256" key="1">
    <source>
        <dbReference type="ARBA" id="ARBA00004141"/>
    </source>
</evidence>
<feature type="domain" description="GtrA/DPMS transmembrane" evidence="8">
    <location>
        <begin position="52"/>
        <end position="167"/>
    </location>
</feature>
<evidence type="ECO:0000313" key="9">
    <source>
        <dbReference type="EMBL" id="RAI35380.1"/>
    </source>
</evidence>
<evidence type="ECO:0000256" key="3">
    <source>
        <dbReference type="ARBA" id="ARBA00022692"/>
    </source>
</evidence>
<comment type="subcellular location">
    <subcellularLocation>
        <location evidence="1">Membrane</location>
        <topology evidence="1">Multi-pass membrane protein</topology>
    </subcellularLocation>
</comment>
<dbReference type="InterPro" id="IPR007267">
    <property type="entry name" value="GtrA_DPMS_TM"/>
</dbReference>
<evidence type="ECO:0000256" key="4">
    <source>
        <dbReference type="ARBA" id="ARBA00022989"/>
    </source>
</evidence>
<organism evidence="9 10">
    <name type="scientific">Rhodoplanes elegans</name>
    <dbReference type="NCBI Taxonomy" id="29408"/>
    <lineage>
        <taxon>Bacteria</taxon>
        <taxon>Pseudomonadati</taxon>
        <taxon>Pseudomonadota</taxon>
        <taxon>Alphaproteobacteria</taxon>
        <taxon>Hyphomicrobiales</taxon>
        <taxon>Nitrobacteraceae</taxon>
        <taxon>Rhodoplanes</taxon>
    </lineage>
</organism>
<evidence type="ECO:0000256" key="7">
    <source>
        <dbReference type="SAM" id="Phobius"/>
    </source>
</evidence>
<dbReference type="OrthoDB" id="7360864at2"/>
<dbReference type="AlphaFoldDB" id="A0A327K9K2"/>
<feature type="transmembrane region" description="Helical" evidence="7">
    <location>
        <begin position="141"/>
        <end position="159"/>
    </location>
</feature>
<feature type="region of interest" description="Disordered" evidence="6">
    <location>
        <begin position="1"/>
        <end position="30"/>
    </location>
</feature>
<sequence>MTVSDEVSGLAAWPRDGRSREVGAREGDAQAAGSRTGALVRGLIDRLPRPLRFLGVGGVGLLTDLAVFTAIPQHLDHPLIVRLISLAVATLVTWRLNRLVTFEKSGRRQHAEAMRYAVVTLVAQGTSYGVFALLVLTMLGALPQAATVIGAAIAAVVSYNGHRLYAFAPIAASPSGVIEP</sequence>
<dbReference type="EMBL" id="NPEU01000263">
    <property type="protein sequence ID" value="RAI35380.1"/>
    <property type="molecule type" value="Genomic_DNA"/>
</dbReference>
<dbReference type="GO" id="GO:0000271">
    <property type="term" value="P:polysaccharide biosynthetic process"/>
    <property type="evidence" value="ECO:0007669"/>
    <property type="project" value="InterPro"/>
</dbReference>
<gene>
    <name evidence="9" type="ORF">CH338_19360</name>
</gene>
<accession>A0A327K9K2</accession>
<name>A0A327K9K2_9BRAD</name>
<evidence type="ECO:0000256" key="5">
    <source>
        <dbReference type="ARBA" id="ARBA00023136"/>
    </source>
</evidence>
<reference evidence="9 10" key="1">
    <citation type="submission" date="2017-07" db="EMBL/GenBank/DDBJ databases">
        <title>Draft Genome Sequences of Select Purple Nonsulfur Bacteria.</title>
        <authorList>
            <person name="Lasarre B."/>
            <person name="Mckinlay J.B."/>
        </authorList>
    </citation>
    <scope>NUCLEOTIDE SEQUENCE [LARGE SCALE GENOMIC DNA]</scope>
    <source>
        <strain evidence="9 10">DSM 11907</strain>
    </source>
</reference>
<keyword evidence="4 7" id="KW-1133">Transmembrane helix</keyword>
<comment type="similarity">
    <text evidence="2">Belongs to the GtrA family.</text>
</comment>
<keyword evidence="3 7" id="KW-0812">Transmembrane</keyword>
<dbReference type="Pfam" id="PF04138">
    <property type="entry name" value="GtrA_DPMS_TM"/>
    <property type="match status" value="1"/>
</dbReference>
<protein>
    <recommendedName>
        <fullName evidence="8">GtrA/DPMS transmembrane domain-containing protein</fullName>
    </recommendedName>
</protein>
<evidence type="ECO:0000256" key="2">
    <source>
        <dbReference type="ARBA" id="ARBA00009399"/>
    </source>
</evidence>
<dbReference type="InterPro" id="IPR051401">
    <property type="entry name" value="GtrA_CellWall_Glycosyl"/>
</dbReference>